<dbReference type="GO" id="GO:0008033">
    <property type="term" value="P:tRNA processing"/>
    <property type="evidence" value="ECO:0007669"/>
    <property type="project" value="UniProtKB-KW"/>
</dbReference>
<evidence type="ECO:0000256" key="4">
    <source>
        <dbReference type="ARBA" id="ARBA00022694"/>
    </source>
</evidence>
<feature type="domain" description="DTW" evidence="6">
    <location>
        <begin position="8"/>
        <end position="209"/>
    </location>
</feature>
<dbReference type="PANTHER" id="PTHR21392:SF0">
    <property type="entry name" value="TRNA-URIDINE AMINOCARBOXYPROPYLTRANSFERASE 2"/>
    <property type="match status" value="1"/>
</dbReference>
<gene>
    <name evidence="7" type="ORF">MNB_SM-3-1449</name>
</gene>
<dbReference type="InterPro" id="IPR005636">
    <property type="entry name" value="DTW"/>
</dbReference>
<name>A0A1W1D2E6_9ZZZZ</name>
<sequence length="225" mass="26259">MKKTMYGDREKCYQCYRPKSSCLCDFVHRVPTKTKFVLLMHPKEFKKVKNNTGFLTHLSLPNSEVFVGIDFSNHHKINEIIQTHNSYILYPSKDAINLSEIKDITTLQSNNTLPMAIFLIDSTWACTKKIFTLSKNLQNLPHLSFTTQKKSIYAIKQQPQEHYLSTIESTLVVLELLGKLGVEKIEKEDKENFLNPFKEMIAYQQELIYNPKHNAVRFKKRKSIL</sequence>
<reference evidence="7" key="1">
    <citation type="submission" date="2016-10" db="EMBL/GenBank/DDBJ databases">
        <authorList>
            <person name="de Groot N.N."/>
        </authorList>
    </citation>
    <scope>NUCLEOTIDE SEQUENCE</scope>
</reference>
<comment type="similarity">
    <text evidence="5">Belongs to the TDD superfamily. DTWD2 family.</text>
</comment>
<keyword evidence="2" id="KW-0808">Transferase</keyword>
<dbReference type="EMBL" id="FPHP01000003">
    <property type="protein sequence ID" value="SFV74734.1"/>
    <property type="molecule type" value="Genomic_DNA"/>
</dbReference>
<proteinExistence type="inferred from homology"/>
<keyword evidence="3" id="KW-0949">S-adenosyl-L-methionine</keyword>
<evidence type="ECO:0000313" key="7">
    <source>
        <dbReference type="EMBL" id="SFV74734.1"/>
    </source>
</evidence>
<dbReference type="PANTHER" id="PTHR21392">
    <property type="entry name" value="TRNA-URIDINE AMINOCARBOXYPROPYLTRANSFERASE 2"/>
    <property type="match status" value="1"/>
</dbReference>
<evidence type="ECO:0000256" key="3">
    <source>
        <dbReference type="ARBA" id="ARBA00022691"/>
    </source>
</evidence>
<dbReference type="EC" id="2.5.1.25" evidence="1"/>
<evidence type="ECO:0000259" key="6">
    <source>
        <dbReference type="SMART" id="SM01144"/>
    </source>
</evidence>
<evidence type="ECO:0000256" key="1">
    <source>
        <dbReference type="ARBA" id="ARBA00012386"/>
    </source>
</evidence>
<evidence type="ECO:0000256" key="2">
    <source>
        <dbReference type="ARBA" id="ARBA00022679"/>
    </source>
</evidence>
<evidence type="ECO:0000256" key="5">
    <source>
        <dbReference type="ARBA" id="ARBA00034489"/>
    </source>
</evidence>
<organism evidence="7">
    <name type="scientific">hydrothermal vent metagenome</name>
    <dbReference type="NCBI Taxonomy" id="652676"/>
    <lineage>
        <taxon>unclassified sequences</taxon>
        <taxon>metagenomes</taxon>
        <taxon>ecological metagenomes</taxon>
    </lineage>
</organism>
<dbReference type="InterPro" id="IPR039262">
    <property type="entry name" value="DTWD2/TAPT"/>
</dbReference>
<dbReference type="Pfam" id="PF03942">
    <property type="entry name" value="DTW"/>
    <property type="match status" value="1"/>
</dbReference>
<dbReference type="SMART" id="SM01144">
    <property type="entry name" value="DTW"/>
    <property type="match status" value="1"/>
</dbReference>
<keyword evidence="4" id="KW-0819">tRNA processing</keyword>
<dbReference type="GO" id="GO:0016432">
    <property type="term" value="F:tRNA-uridine aminocarboxypropyltransferase activity"/>
    <property type="evidence" value="ECO:0007669"/>
    <property type="project" value="UniProtKB-EC"/>
</dbReference>
<accession>A0A1W1D2E6</accession>
<protein>
    <recommendedName>
        <fullName evidence="1">tRNA-uridine aminocarboxypropyltransferase</fullName>
        <ecNumber evidence="1">2.5.1.25</ecNumber>
    </recommendedName>
</protein>
<dbReference type="AlphaFoldDB" id="A0A1W1D2E6"/>